<comment type="pathway">
    <text evidence="5">Cofactor biosynthesis; coenzyme A biosynthesis; CoA from (R)-pantothenate: step 5/5.</text>
</comment>
<organism evidence="7 8">
    <name type="scientific">Pseudochryseolinea flava</name>
    <dbReference type="NCBI Taxonomy" id="2059302"/>
    <lineage>
        <taxon>Bacteria</taxon>
        <taxon>Pseudomonadati</taxon>
        <taxon>Bacteroidota</taxon>
        <taxon>Cytophagia</taxon>
        <taxon>Cytophagales</taxon>
        <taxon>Fulvivirgaceae</taxon>
        <taxon>Pseudochryseolinea</taxon>
    </lineage>
</organism>
<dbReference type="Proteomes" id="UP000251889">
    <property type="component" value="Unassembled WGS sequence"/>
</dbReference>
<evidence type="ECO:0000256" key="6">
    <source>
        <dbReference type="NCBIfam" id="TIGR00152"/>
    </source>
</evidence>
<dbReference type="CDD" id="cd02022">
    <property type="entry name" value="DPCK"/>
    <property type="match status" value="1"/>
</dbReference>
<dbReference type="InterPro" id="IPR001977">
    <property type="entry name" value="Depp_CoAkinase"/>
</dbReference>
<dbReference type="EMBL" id="QMFY01000001">
    <property type="protein sequence ID" value="RAW03301.1"/>
    <property type="molecule type" value="Genomic_DNA"/>
</dbReference>
<dbReference type="GO" id="GO:0005737">
    <property type="term" value="C:cytoplasm"/>
    <property type="evidence" value="ECO:0007669"/>
    <property type="project" value="UniProtKB-SubCell"/>
</dbReference>
<keyword evidence="3 5" id="KW-0067">ATP-binding</keyword>
<proteinExistence type="inferred from homology"/>
<keyword evidence="5" id="KW-0963">Cytoplasm</keyword>
<comment type="function">
    <text evidence="5">Catalyzes the phosphorylation of the 3'-hydroxyl group of dephosphocoenzyme A to form coenzyme A.</text>
</comment>
<reference evidence="7 8" key="1">
    <citation type="submission" date="2018-06" db="EMBL/GenBank/DDBJ databases">
        <title>Chryseolinea flavus sp. nov., a member of the phylum Bacteroidetes isolated from soil.</title>
        <authorList>
            <person name="Li Y."/>
            <person name="Wang J."/>
        </authorList>
    </citation>
    <scope>NUCLEOTIDE SEQUENCE [LARGE SCALE GENOMIC DNA]</scope>
    <source>
        <strain evidence="7 8">SDU1-6</strain>
    </source>
</reference>
<accession>A0A364Y889</accession>
<comment type="catalytic activity">
    <reaction evidence="5">
        <text>3'-dephospho-CoA + ATP = ADP + CoA + H(+)</text>
        <dbReference type="Rhea" id="RHEA:18245"/>
        <dbReference type="ChEBI" id="CHEBI:15378"/>
        <dbReference type="ChEBI" id="CHEBI:30616"/>
        <dbReference type="ChEBI" id="CHEBI:57287"/>
        <dbReference type="ChEBI" id="CHEBI:57328"/>
        <dbReference type="ChEBI" id="CHEBI:456216"/>
        <dbReference type="EC" id="2.7.1.24"/>
    </reaction>
</comment>
<protein>
    <recommendedName>
        <fullName evidence="5 6">Dephospho-CoA kinase</fullName>
        <ecNumber evidence="5 6">2.7.1.24</ecNumber>
    </recommendedName>
    <alternativeName>
        <fullName evidence="5">Dephosphocoenzyme A kinase</fullName>
    </alternativeName>
</protein>
<comment type="subcellular location">
    <subcellularLocation>
        <location evidence="5">Cytoplasm</location>
    </subcellularLocation>
</comment>
<evidence type="ECO:0000256" key="2">
    <source>
        <dbReference type="ARBA" id="ARBA00022741"/>
    </source>
</evidence>
<dbReference type="AlphaFoldDB" id="A0A364Y889"/>
<keyword evidence="2 5" id="KW-0547">Nucleotide-binding</keyword>
<dbReference type="OrthoDB" id="9812943at2"/>
<evidence type="ECO:0000313" key="7">
    <source>
        <dbReference type="EMBL" id="RAW03301.1"/>
    </source>
</evidence>
<dbReference type="InterPro" id="IPR027417">
    <property type="entry name" value="P-loop_NTPase"/>
</dbReference>
<dbReference type="UniPathway" id="UPA00241">
    <property type="reaction ID" value="UER00356"/>
</dbReference>
<dbReference type="SUPFAM" id="SSF52540">
    <property type="entry name" value="P-loop containing nucleoside triphosphate hydrolases"/>
    <property type="match status" value="1"/>
</dbReference>
<gene>
    <name evidence="5" type="primary">coaE</name>
    <name evidence="7" type="ORF">DQQ10_04245</name>
</gene>
<dbReference type="PROSITE" id="PS51219">
    <property type="entry name" value="DPCK"/>
    <property type="match status" value="1"/>
</dbReference>
<evidence type="ECO:0000256" key="3">
    <source>
        <dbReference type="ARBA" id="ARBA00022840"/>
    </source>
</evidence>
<dbReference type="GO" id="GO:0005524">
    <property type="term" value="F:ATP binding"/>
    <property type="evidence" value="ECO:0007669"/>
    <property type="project" value="UniProtKB-UniRule"/>
</dbReference>
<dbReference type="HAMAP" id="MF_00376">
    <property type="entry name" value="Dephospho_CoA_kinase"/>
    <property type="match status" value="1"/>
</dbReference>
<evidence type="ECO:0000313" key="8">
    <source>
        <dbReference type="Proteomes" id="UP000251889"/>
    </source>
</evidence>
<dbReference type="GO" id="GO:0015937">
    <property type="term" value="P:coenzyme A biosynthetic process"/>
    <property type="evidence" value="ECO:0007669"/>
    <property type="project" value="UniProtKB-UniRule"/>
</dbReference>
<keyword evidence="8" id="KW-1185">Reference proteome</keyword>
<dbReference type="Gene3D" id="3.40.50.300">
    <property type="entry name" value="P-loop containing nucleotide triphosphate hydrolases"/>
    <property type="match status" value="1"/>
</dbReference>
<dbReference type="GO" id="GO:0004140">
    <property type="term" value="F:dephospho-CoA kinase activity"/>
    <property type="evidence" value="ECO:0007669"/>
    <property type="project" value="UniProtKB-UniRule"/>
</dbReference>
<comment type="caution">
    <text evidence="7">The sequence shown here is derived from an EMBL/GenBank/DDBJ whole genome shotgun (WGS) entry which is preliminary data.</text>
</comment>
<dbReference type="Pfam" id="PF01121">
    <property type="entry name" value="CoaE"/>
    <property type="match status" value="1"/>
</dbReference>
<evidence type="ECO:0000256" key="4">
    <source>
        <dbReference type="ARBA" id="ARBA00022993"/>
    </source>
</evidence>
<dbReference type="RefSeq" id="WP_112745516.1">
    <property type="nucleotide sequence ID" value="NZ_QMFY01000001.1"/>
</dbReference>
<comment type="similarity">
    <text evidence="1 5">Belongs to the CoaE family.</text>
</comment>
<dbReference type="PANTHER" id="PTHR10695">
    <property type="entry name" value="DEPHOSPHO-COA KINASE-RELATED"/>
    <property type="match status" value="1"/>
</dbReference>
<name>A0A364Y889_9BACT</name>
<evidence type="ECO:0000256" key="1">
    <source>
        <dbReference type="ARBA" id="ARBA00009018"/>
    </source>
</evidence>
<keyword evidence="4 5" id="KW-0173">Coenzyme A biosynthesis</keyword>
<dbReference type="NCBIfam" id="TIGR00152">
    <property type="entry name" value="dephospho-CoA kinase"/>
    <property type="match status" value="1"/>
</dbReference>
<feature type="binding site" evidence="5">
    <location>
        <begin position="12"/>
        <end position="17"/>
    </location>
    <ligand>
        <name>ATP</name>
        <dbReference type="ChEBI" id="CHEBI:30616"/>
    </ligand>
</feature>
<sequence>MPLQIGITGGIGSGKSLVCKIFRVLGVPTYDADSRAKDLMTTDGILVSAIKKEFGELSYDQHGALNRQYLADRVFNRKEELAKLNSLVHPRVGIDYTRWSEAQKFPYVLKEAALLFESSAYKSLDKIIVVSAPNEIRMARVLGRDKHRTAEQIASIMRNQMPEDDKLARADFVITNDETHPVIPQVLDLHRRFLMLAS</sequence>
<keyword evidence="5 7" id="KW-0418">Kinase</keyword>
<dbReference type="PANTHER" id="PTHR10695:SF46">
    <property type="entry name" value="BIFUNCTIONAL COENZYME A SYNTHASE-RELATED"/>
    <property type="match status" value="1"/>
</dbReference>
<keyword evidence="5 7" id="KW-0808">Transferase</keyword>
<evidence type="ECO:0000256" key="5">
    <source>
        <dbReference type="HAMAP-Rule" id="MF_00376"/>
    </source>
</evidence>
<dbReference type="EC" id="2.7.1.24" evidence="5 6"/>